<dbReference type="EMBL" id="MU006233">
    <property type="protein sequence ID" value="KAF2822860.1"/>
    <property type="molecule type" value="Genomic_DNA"/>
</dbReference>
<evidence type="ECO:0000313" key="2">
    <source>
        <dbReference type="Proteomes" id="UP000799424"/>
    </source>
</evidence>
<protein>
    <submittedName>
        <fullName evidence="1">Uncharacterized protein</fullName>
    </submittedName>
</protein>
<dbReference type="AlphaFoldDB" id="A0A6A6ZP39"/>
<sequence length="324" mass="36223">MKSIASLDSASQNAGMLKLPDELLILIAYYLVEAPLYDRNAYAALTSLAMAHPRFTNVVRETLQQTSSPLEITNFVSKDAPADNFSTVVQHIVPDGKAAWRDQAQNDIESGGPGIYSIIKKLSSVPSRLFDITFDDKFRKECIRRIGQSKLETLAKPVVFDNMGIRNHAIVQTPLSSMSSLAHLVIPAKSKPYWVELAHFPQSLQRISICDATEVMDEQILEFMSDIYQAPDIRFQYLESIEILYPDGKQSVFEEELVDEAESAGIELNAQHPKGALTAAEVGGQVWKLQPQELEELVEENASQRHVLTYAGHWCRSTEKQDQG</sequence>
<accession>A0A6A6ZP39</accession>
<reference evidence="1" key="1">
    <citation type="journal article" date="2020" name="Stud. Mycol.">
        <title>101 Dothideomycetes genomes: a test case for predicting lifestyles and emergence of pathogens.</title>
        <authorList>
            <person name="Haridas S."/>
            <person name="Albert R."/>
            <person name="Binder M."/>
            <person name="Bloem J."/>
            <person name="Labutti K."/>
            <person name="Salamov A."/>
            <person name="Andreopoulos B."/>
            <person name="Baker S."/>
            <person name="Barry K."/>
            <person name="Bills G."/>
            <person name="Bluhm B."/>
            <person name="Cannon C."/>
            <person name="Castanera R."/>
            <person name="Culley D."/>
            <person name="Daum C."/>
            <person name="Ezra D."/>
            <person name="Gonzalez J."/>
            <person name="Henrissat B."/>
            <person name="Kuo A."/>
            <person name="Liang C."/>
            <person name="Lipzen A."/>
            <person name="Lutzoni F."/>
            <person name="Magnuson J."/>
            <person name="Mondo S."/>
            <person name="Nolan M."/>
            <person name="Ohm R."/>
            <person name="Pangilinan J."/>
            <person name="Park H.-J."/>
            <person name="Ramirez L."/>
            <person name="Alfaro M."/>
            <person name="Sun H."/>
            <person name="Tritt A."/>
            <person name="Yoshinaga Y."/>
            <person name="Zwiers L.-H."/>
            <person name="Turgeon B."/>
            <person name="Goodwin S."/>
            <person name="Spatafora J."/>
            <person name="Crous P."/>
            <person name="Grigoriev I."/>
        </authorList>
    </citation>
    <scope>NUCLEOTIDE SEQUENCE</scope>
    <source>
        <strain evidence="1">CBS 113818</strain>
    </source>
</reference>
<gene>
    <name evidence="1" type="ORF">CC86DRAFT_385054</name>
</gene>
<evidence type="ECO:0000313" key="1">
    <source>
        <dbReference type="EMBL" id="KAF2822860.1"/>
    </source>
</evidence>
<dbReference type="Proteomes" id="UP000799424">
    <property type="component" value="Unassembled WGS sequence"/>
</dbReference>
<proteinExistence type="predicted"/>
<organism evidence="1 2">
    <name type="scientific">Ophiobolus disseminans</name>
    <dbReference type="NCBI Taxonomy" id="1469910"/>
    <lineage>
        <taxon>Eukaryota</taxon>
        <taxon>Fungi</taxon>
        <taxon>Dikarya</taxon>
        <taxon>Ascomycota</taxon>
        <taxon>Pezizomycotina</taxon>
        <taxon>Dothideomycetes</taxon>
        <taxon>Pleosporomycetidae</taxon>
        <taxon>Pleosporales</taxon>
        <taxon>Pleosporineae</taxon>
        <taxon>Phaeosphaeriaceae</taxon>
        <taxon>Ophiobolus</taxon>
    </lineage>
</organism>
<name>A0A6A6ZP39_9PLEO</name>
<keyword evidence="2" id="KW-1185">Reference proteome</keyword>